<name>A0A7D6E070_9MYCO</name>
<dbReference type="Pfam" id="PF02470">
    <property type="entry name" value="MlaD"/>
    <property type="match status" value="1"/>
</dbReference>
<proteinExistence type="predicted"/>
<dbReference type="GO" id="GO:0005576">
    <property type="term" value="C:extracellular region"/>
    <property type="evidence" value="ECO:0007669"/>
    <property type="project" value="TreeGrafter"/>
</dbReference>
<organism evidence="2 3">
    <name type="scientific">Mycobacterium vicinigordonae</name>
    <dbReference type="NCBI Taxonomy" id="1719132"/>
    <lineage>
        <taxon>Bacteria</taxon>
        <taxon>Bacillati</taxon>
        <taxon>Actinomycetota</taxon>
        <taxon>Actinomycetes</taxon>
        <taxon>Mycobacteriales</taxon>
        <taxon>Mycobacteriaceae</taxon>
        <taxon>Mycobacterium</taxon>
    </lineage>
</organism>
<evidence type="ECO:0000259" key="1">
    <source>
        <dbReference type="Pfam" id="PF02470"/>
    </source>
</evidence>
<reference evidence="3" key="3">
    <citation type="submission" date="2023-07" db="EMBL/GenBank/DDBJ databases">
        <title>Description of Mycobacterium gordonae subsp. intergordonae subsp.nov. and Mycobacterium gordonae subsp. gordonae subsp. nov.</title>
        <authorList>
            <person name="Huang H."/>
        </authorList>
    </citation>
    <scope>NUCLEOTIDE SEQUENCE [LARGE SCALE GENOMIC DNA]</scope>
    <source>
        <strain evidence="3">24</strain>
    </source>
</reference>
<feature type="domain" description="Mce/MlaD" evidence="1">
    <location>
        <begin position="27"/>
        <end position="96"/>
    </location>
</feature>
<dbReference type="AlphaFoldDB" id="A0A7D6E070"/>
<evidence type="ECO:0000313" key="2">
    <source>
        <dbReference type="EMBL" id="QLL08708.1"/>
    </source>
</evidence>
<gene>
    <name evidence="2" type="ORF">H0P51_07270</name>
</gene>
<dbReference type="InterPro" id="IPR052336">
    <property type="entry name" value="MlaD_Phospholipid_Transporter"/>
</dbReference>
<reference evidence="3" key="1">
    <citation type="submission" date="2020-07" db="EMBL/GenBank/DDBJ databases">
        <title>Description of Mycobacterium gordonae subsp. intergordonae subsp.nov. and Mycobacterium gordonae subsp. gordonae subsp. nov.</title>
        <authorList>
            <person name="Yu X."/>
        </authorList>
    </citation>
    <scope>NUCLEOTIDE SEQUENCE [LARGE SCALE GENOMIC DNA]</scope>
    <source>
        <strain evidence="3">24</strain>
    </source>
</reference>
<dbReference type="RefSeq" id="WP_180917293.1">
    <property type="nucleotide sequence ID" value="NZ_CP059165.1"/>
</dbReference>
<sequence>MIAFVLGYFATSGVRVAPPADRLNLSIDVTDINSLALGSNVLLRGVAVGKVTDIRTDANSATVGFYVDPGFRIPLDSEIRLENLSALGESYIALLPRSEGGPLMRDGEHLSTEAVVQPPSISQLAASVVRVLKQLNPEELDGIIAAGDEALPDPVKVLPNLSRASILARNTIDDLGGSGRELLDNFQVLLRNSAFAGPLLTHLSPSLTDASKGLQELWRENSILVYRGQPGLFVNTAKIIARLQELLDNRGSDLKVLGEAFQPKLNDISGALMNFDTGQMLTNLLATVPADGAITLRVVP</sequence>
<keyword evidence="3" id="KW-1185">Reference proteome</keyword>
<dbReference type="Proteomes" id="UP000510682">
    <property type="component" value="Chromosome"/>
</dbReference>
<dbReference type="EMBL" id="CP059165">
    <property type="protein sequence ID" value="QLL08708.1"/>
    <property type="molecule type" value="Genomic_DNA"/>
</dbReference>
<accession>A0A7D6E070</accession>
<reference evidence="2 3" key="2">
    <citation type="submission" date="2020-07" db="EMBL/GenBank/DDBJ databases">
        <authorList>
            <person name="Yu X."/>
        </authorList>
    </citation>
    <scope>NUCLEOTIDE SEQUENCE [LARGE SCALE GENOMIC DNA]</scope>
    <source>
        <strain evidence="3">24</strain>
    </source>
</reference>
<dbReference type="KEGG" id="mgor:H0P51_07270"/>
<protein>
    <submittedName>
        <fullName evidence="2">MCE family protein</fullName>
    </submittedName>
</protein>
<dbReference type="PANTHER" id="PTHR33371:SF16">
    <property type="entry name" value="MCE-FAMILY PROTEIN MCE3F"/>
    <property type="match status" value="1"/>
</dbReference>
<dbReference type="InterPro" id="IPR003399">
    <property type="entry name" value="Mce/MlaD"/>
</dbReference>
<evidence type="ECO:0000313" key="3">
    <source>
        <dbReference type="Proteomes" id="UP000510682"/>
    </source>
</evidence>
<dbReference type="PANTHER" id="PTHR33371">
    <property type="entry name" value="INTERMEMBRANE PHOSPHOLIPID TRANSPORT SYSTEM BINDING PROTEIN MLAD-RELATED"/>
    <property type="match status" value="1"/>
</dbReference>